<dbReference type="GO" id="GO:0005509">
    <property type="term" value="F:calcium ion binding"/>
    <property type="evidence" value="ECO:0007669"/>
    <property type="project" value="InterPro"/>
</dbReference>
<evidence type="ECO:0000259" key="4">
    <source>
        <dbReference type="PROSITE" id="PS50222"/>
    </source>
</evidence>
<dbReference type="EMBL" id="GITU01001183">
    <property type="protein sequence ID" value="MBC1169886.1"/>
    <property type="molecule type" value="Transcribed_RNA"/>
</dbReference>
<evidence type="ECO:0000256" key="3">
    <source>
        <dbReference type="ARBA" id="ARBA00022837"/>
    </source>
</evidence>
<dbReference type="EMBL" id="AJWK01024422">
    <property type="status" value="NOT_ANNOTATED_CDS"/>
    <property type="molecule type" value="Genomic_DNA"/>
</dbReference>
<keyword evidence="2" id="KW-0677">Repeat</keyword>
<feature type="domain" description="EF-hand" evidence="4">
    <location>
        <begin position="99"/>
        <end position="134"/>
    </location>
</feature>
<dbReference type="VEuPathDB" id="VectorBase:LLOJ007363"/>
<dbReference type="AlphaFoldDB" id="A0A1B0CR65"/>
<keyword evidence="3" id="KW-0106">Calcium</keyword>
<dbReference type="EnsemblMetazoa" id="LLOJ007363-RA">
    <property type="protein sequence ID" value="LLOJ007363-PA"/>
    <property type="gene ID" value="LLOJ007363"/>
</dbReference>
<dbReference type="InterPro" id="IPR011992">
    <property type="entry name" value="EF-hand-dom_pair"/>
</dbReference>
<feature type="domain" description="EF-hand" evidence="4">
    <location>
        <begin position="135"/>
        <end position="170"/>
    </location>
</feature>
<dbReference type="SMART" id="SM00054">
    <property type="entry name" value="EFh"/>
    <property type="match status" value="3"/>
</dbReference>
<evidence type="ECO:0000313" key="6">
    <source>
        <dbReference type="EnsemblMetazoa" id="LLOJ007363-PA"/>
    </source>
</evidence>
<reference evidence="6" key="3">
    <citation type="submission" date="2020-05" db="UniProtKB">
        <authorList>
            <consortium name="EnsemblMetazoa"/>
        </authorList>
    </citation>
    <scope>IDENTIFICATION</scope>
    <source>
        <strain evidence="6">Jacobina</strain>
    </source>
</reference>
<dbReference type="VEuPathDB" id="VectorBase:LLONM1_005404"/>
<evidence type="ECO:0000313" key="5">
    <source>
        <dbReference type="EMBL" id="MBC1169886.1"/>
    </source>
</evidence>
<dbReference type="InterPro" id="IPR002048">
    <property type="entry name" value="EF_hand_dom"/>
</dbReference>
<name>A0A1B0CR65_LUTLO</name>
<organism evidence="6 7">
    <name type="scientific">Lutzomyia longipalpis</name>
    <name type="common">Sand fly</name>
    <dbReference type="NCBI Taxonomy" id="7200"/>
    <lineage>
        <taxon>Eukaryota</taxon>
        <taxon>Metazoa</taxon>
        <taxon>Ecdysozoa</taxon>
        <taxon>Arthropoda</taxon>
        <taxon>Hexapoda</taxon>
        <taxon>Insecta</taxon>
        <taxon>Pterygota</taxon>
        <taxon>Neoptera</taxon>
        <taxon>Endopterygota</taxon>
        <taxon>Diptera</taxon>
        <taxon>Nematocera</taxon>
        <taxon>Psychodoidea</taxon>
        <taxon>Psychodidae</taxon>
        <taxon>Lutzomyia</taxon>
        <taxon>Lutzomyia</taxon>
    </lineage>
</organism>
<dbReference type="InterPro" id="IPR018247">
    <property type="entry name" value="EF_Hand_1_Ca_BS"/>
</dbReference>
<keyword evidence="7" id="KW-1185">Reference proteome</keyword>
<evidence type="ECO:0000313" key="7">
    <source>
        <dbReference type="Proteomes" id="UP000092461"/>
    </source>
</evidence>
<reference evidence="7" key="1">
    <citation type="submission" date="2012-05" db="EMBL/GenBank/DDBJ databases">
        <title>Whole Genome Assembly of Lutzomyia longipalpis.</title>
        <authorList>
            <person name="Richards S."/>
            <person name="Qu C."/>
            <person name="Dillon R."/>
            <person name="Worley K."/>
            <person name="Scherer S."/>
            <person name="Batterton M."/>
            <person name="Taylor A."/>
            <person name="Hawes A."/>
            <person name="Hernandez B."/>
            <person name="Kovar C."/>
            <person name="Mandapat C."/>
            <person name="Pham C."/>
            <person name="Qu C."/>
            <person name="Jing C."/>
            <person name="Bess C."/>
            <person name="Bandaranaike D."/>
            <person name="Ngo D."/>
            <person name="Ongeri F."/>
            <person name="Arias F."/>
            <person name="Lara F."/>
            <person name="Weissenberger G."/>
            <person name="Kamau G."/>
            <person name="Han H."/>
            <person name="Shen H."/>
            <person name="Dinh H."/>
            <person name="Khalil I."/>
            <person name="Jones J."/>
            <person name="Shafer J."/>
            <person name="Jayaseelan J."/>
            <person name="Quiroz J."/>
            <person name="Blankenburg K."/>
            <person name="Nguyen L."/>
            <person name="Jackson L."/>
            <person name="Francisco L."/>
            <person name="Tang L.-Y."/>
            <person name="Pu L.-L."/>
            <person name="Perales L."/>
            <person name="Lorensuhewa L."/>
            <person name="Munidasa M."/>
            <person name="Coyle M."/>
            <person name="Taylor M."/>
            <person name="Puazo M."/>
            <person name="Firestine M."/>
            <person name="Scheel M."/>
            <person name="Javaid M."/>
            <person name="Wang M."/>
            <person name="Li M."/>
            <person name="Tabassum N."/>
            <person name="Saada N."/>
            <person name="Osuji N."/>
            <person name="Aqrawi P."/>
            <person name="Fu Q."/>
            <person name="Thornton R."/>
            <person name="Raj R."/>
            <person name="Goodspeed R."/>
            <person name="Mata R."/>
            <person name="Najjar R."/>
            <person name="Gubbala S."/>
            <person name="Lee S."/>
            <person name="Denson S."/>
            <person name="Patil S."/>
            <person name="Macmil S."/>
            <person name="Qi S."/>
            <person name="Matskevitch T."/>
            <person name="Palculict T."/>
            <person name="Mathew T."/>
            <person name="Vee V."/>
            <person name="Velamala V."/>
            <person name="Korchina V."/>
            <person name="Cai W."/>
            <person name="Liu W."/>
            <person name="Dai W."/>
            <person name="Zou X."/>
            <person name="Zhu Y."/>
            <person name="Zhang Y."/>
            <person name="Wu Y.-Q."/>
            <person name="Xin Y."/>
            <person name="Nazarath L."/>
            <person name="Kovar C."/>
            <person name="Han Y."/>
            <person name="Muzny D."/>
            <person name="Gibbs R."/>
        </authorList>
    </citation>
    <scope>NUCLEOTIDE SEQUENCE [LARGE SCALE GENOMIC DNA]</scope>
    <source>
        <strain evidence="7">Jacobina</strain>
    </source>
</reference>
<dbReference type="InterPro" id="IPR051581">
    <property type="entry name" value="Ca-bind"/>
</dbReference>
<reference evidence="5" key="2">
    <citation type="journal article" date="2020" name="BMC">
        <title>Leishmania infection induces a limited differential gene expression in the sand fly midgut.</title>
        <authorList>
            <person name="Coutinho-Abreu I.V."/>
            <person name="Serafim T.D."/>
            <person name="Meneses C."/>
            <person name="Kamhawi S."/>
            <person name="Oliveira F."/>
            <person name="Valenzuela J.G."/>
        </authorList>
    </citation>
    <scope>NUCLEOTIDE SEQUENCE</scope>
    <source>
        <strain evidence="5">Jacobina</strain>
        <tissue evidence="5">Midgut</tissue>
    </source>
</reference>
<dbReference type="PANTHER" id="PTHR34524">
    <property type="entry name" value="CALCYPHOSIN"/>
    <property type="match status" value="1"/>
</dbReference>
<dbReference type="PROSITE" id="PS00018">
    <property type="entry name" value="EF_HAND_1"/>
    <property type="match status" value="2"/>
</dbReference>
<keyword evidence="1" id="KW-0479">Metal-binding</keyword>
<evidence type="ECO:0000256" key="1">
    <source>
        <dbReference type="ARBA" id="ARBA00022723"/>
    </source>
</evidence>
<proteinExistence type="predicted"/>
<accession>A0A1B0CR65</accession>
<sequence>MMFLQPFPTYNQRISLKMANRPVSAMSRHESDMVNKSRRALVDGREKDSIEKLRLMCLARGATGILGLGRTFRRMDDDGNKSLNREEFFKGLRDTGLDVNDEEGDDLFHKFDTDGNGSINMTEFLVALRPAMSEGRTNIIQQAFKKLDKTGDGVITLDDLKNVYSVKAHPRYMSGEETEESIMKKFLANFEVGGVVDGRVTKEEFLNYYASVSASIDNDAYFDLMMRQAYKL</sequence>
<dbReference type="Pfam" id="PF13499">
    <property type="entry name" value="EF-hand_7"/>
    <property type="match status" value="2"/>
</dbReference>
<dbReference type="PROSITE" id="PS50222">
    <property type="entry name" value="EF_HAND_2"/>
    <property type="match status" value="3"/>
</dbReference>
<dbReference type="Gene3D" id="1.10.238.10">
    <property type="entry name" value="EF-hand"/>
    <property type="match status" value="2"/>
</dbReference>
<evidence type="ECO:0000256" key="2">
    <source>
        <dbReference type="ARBA" id="ARBA00022737"/>
    </source>
</evidence>
<protein>
    <submittedName>
        <fullName evidence="5">Putative ca2+/calmodulin-dependent protein</fullName>
    </submittedName>
</protein>
<feature type="domain" description="EF-hand" evidence="4">
    <location>
        <begin position="63"/>
        <end position="98"/>
    </location>
</feature>
<dbReference type="PANTHER" id="PTHR34524:SF6">
    <property type="entry name" value="CALCYPHOSINE LIKE"/>
    <property type="match status" value="1"/>
</dbReference>
<dbReference type="Proteomes" id="UP000092461">
    <property type="component" value="Unassembled WGS sequence"/>
</dbReference>
<dbReference type="CDD" id="cd00051">
    <property type="entry name" value="EFh"/>
    <property type="match status" value="1"/>
</dbReference>
<dbReference type="SUPFAM" id="SSF47473">
    <property type="entry name" value="EF-hand"/>
    <property type="match status" value="1"/>
</dbReference>